<evidence type="ECO:0000313" key="10">
    <source>
        <dbReference type="Proteomes" id="UP001163255"/>
    </source>
</evidence>
<keyword evidence="2" id="KW-0813">Transport</keyword>
<feature type="transmembrane region" description="Helical" evidence="8">
    <location>
        <begin position="20"/>
        <end position="38"/>
    </location>
</feature>
<dbReference type="InterPro" id="IPR000109">
    <property type="entry name" value="POT_fam"/>
</dbReference>
<comment type="subcellular location">
    <subcellularLocation>
        <location evidence="1">Cell membrane</location>
        <topology evidence="1">Multi-pass membrane protein</topology>
    </subcellularLocation>
</comment>
<evidence type="ECO:0000256" key="6">
    <source>
        <dbReference type="ARBA" id="ARBA00022989"/>
    </source>
</evidence>
<evidence type="ECO:0000256" key="8">
    <source>
        <dbReference type="SAM" id="Phobius"/>
    </source>
</evidence>
<evidence type="ECO:0000256" key="3">
    <source>
        <dbReference type="ARBA" id="ARBA00022475"/>
    </source>
</evidence>
<dbReference type="CDD" id="cd17346">
    <property type="entry name" value="MFS_DtpA_like"/>
    <property type="match status" value="1"/>
</dbReference>
<keyword evidence="4 8" id="KW-0812">Transmembrane</keyword>
<keyword evidence="7 8" id="KW-0472">Membrane</keyword>
<dbReference type="RefSeq" id="WP_262600278.1">
    <property type="nucleotide sequence ID" value="NZ_CP103300.1"/>
</dbReference>
<evidence type="ECO:0000256" key="5">
    <source>
        <dbReference type="ARBA" id="ARBA00022856"/>
    </source>
</evidence>
<feature type="transmembrane region" description="Helical" evidence="8">
    <location>
        <begin position="416"/>
        <end position="434"/>
    </location>
</feature>
<dbReference type="SUPFAM" id="SSF103473">
    <property type="entry name" value="MFS general substrate transporter"/>
    <property type="match status" value="2"/>
</dbReference>
<feature type="transmembrane region" description="Helical" evidence="8">
    <location>
        <begin position="212"/>
        <end position="233"/>
    </location>
</feature>
<feature type="transmembrane region" description="Helical" evidence="8">
    <location>
        <begin position="239"/>
        <end position="258"/>
    </location>
</feature>
<keyword evidence="5" id="KW-0571">Peptide transport</keyword>
<organism evidence="9 10">
    <name type="scientific">Endozoicomonas euniceicola</name>
    <dbReference type="NCBI Taxonomy" id="1234143"/>
    <lineage>
        <taxon>Bacteria</taxon>
        <taxon>Pseudomonadati</taxon>
        <taxon>Pseudomonadota</taxon>
        <taxon>Gammaproteobacteria</taxon>
        <taxon>Oceanospirillales</taxon>
        <taxon>Endozoicomonadaceae</taxon>
        <taxon>Endozoicomonas</taxon>
    </lineage>
</organism>
<feature type="transmembrane region" description="Helical" evidence="8">
    <location>
        <begin position="50"/>
        <end position="70"/>
    </location>
</feature>
<evidence type="ECO:0000256" key="2">
    <source>
        <dbReference type="ARBA" id="ARBA00022448"/>
    </source>
</evidence>
<reference evidence="9" key="1">
    <citation type="submission" date="2022-10" db="EMBL/GenBank/DDBJ databases">
        <title>Completed Genome Sequence of two octocoral isolated bacterium, Endozoicomonas euniceicola EF212T and Endozoicomonas gorgoniicola PS125T.</title>
        <authorList>
            <person name="Chiou Y.-J."/>
            <person name="Chen Y.-H."/>
        </authorList>
    </citation>
    <scope>NUCLEOTIDE SEQUENCE</scope>
    <source>
        <strain evidence="9">EF212</strain>
    </source>
</reference>
<keyword evidence="6 8" id="KW-1133">Transmembrane helix</keyword>
<accession>A0ABY6H0E4</accession>
<feature type="transmembrane region" description="Helical" evidence="8">
    <location>
        <begin position="265"/>
        <end position="284"/>
    </location>
</feature>
<keyword evidence="5" id="KW-0653">Protein transport</keyword>
<keyword evidence="3" id="KW-1003">Cell membrane</keyword>
<keyword evidence="10" id="KW-1185">Reference proteome</keyword>
<name>A0ABY6H0E4_9GAMM</name>
<feature type="transmembrane region" description="Helical" evidence="8">
    <location>
        <begin position="175"/>
        <end position="192"/>
    </location>
</feature>
<dbReference type="PANTHER" id="PTHR23517">
    <property type="entry name" value="RESISTANCE PROTEIN MDTM, PUTATIVE-RELATED-RELATED"/>
    <property type="match status" value="1"/>
</dbReference>
<feature type="transmembrane region" description="Helical" evidence="8">
    <location>
        <begin position="316"/>
        <end position="336"/>
    </location>
</feature>
<feature type="transmembrane region" description="Helical" evidence="8">
    <location>
        <begin position="348"/>
        <end position="370"/>
    </location>
</feature>
<evidence type="ECO:0000256" key="4">
    <source>
        <dbReference type="ARBA" id="ARBA00022692"/>
    </source>
</evidence>
<evidence type="ECO:0000256" key="1">
    <source>
        <dbReference type="ARBA" id="ARBA00004651"/>
    </source>
</evidence>
<dbReference type="InterPro" id="IPR036259">
    <property type="entry name" value="MFS_trans_sf"/>
</dbReference>
<dbReference type="InterPro" id="IPR005279">
    <property type="entry name" value="Dipep/tripep_permease"/>
</dbReference>
<evidence type="ECO:0000256" key="7">
    <source>
        <dbReference type="ARBA" id="ARBA00023136"/>
    </source>
</evidence>
<dbReference type="InterPro" id="IPR050171">
    <property type="entry name" value="MFS_Transporters"/>
</dbReference>
<evidence type="ECO:0000313" key="9">
    <source>
        <dbReference type="EMBL" id="UYM17629.1"/>
    </source>
</evidence>
<dbReference type="PANTHER" id="PTHR23517:SF15">
    <property type="entry name" value="PROTON-DEPENDENT OLIGOPEPTIDE FAMILY TRANSPORT PROTEIN"/>
    <property type="match status" value="1"/>
</dbReference>
<sequence length="499" mass="55202">MSVFANRLPITAKVLIIRQLLWGAAFYGVYVLLTKYFLNELNYSEADTIMMLGAFGAVGPVFSAVGGFLADRYIGAFRAVHIGYSIYALGFLLLGVGASLVNIPLSIMAIALIGYARGLSATCPTVLLSNSFSDEHREDFQKGLTVNYSLNNLGSFTARYLFPFFIAAIAYQGNFLLSFTLMCCNLVMFWIFRKQLRAVGNHHDQQPLSIKVWMMFIAVSLTMLGLVFWVFSNLTEGKYLLYTLGAAAILYFITLIIRAPAVYKYRMCSVLVMLFIMICFYFYYGQMSTSMNLYAINLMGDRVLGFIPVMPESSAAFNPLWCFIMGGPMIFIYTWLEKKGISPSIPTKFAFAFVFSGMAFALLATSTQYIGNDGKFSANWILMVHFFQSVAELIVGALGVGFIIEMVPKSVSAFAMGLRAVTLSLSGILAAVISTKIALPKDIELTTEVINNVYTGYFTNLALAAFAMFFVTLILSRLIKRLIARSEAIACQEASLQPA</sequence>
<feature type="transmembrane region" description="Helical" evidence="8">
    <location>
        <begin position="382"/>
        <end position="404"/>
    </location>
</feature>
<dbReference type="EMBL" id="CP103300">
    <property type="protein sequence ID" value="UYM17629.1"/>
    <property type="molecule type" value="Genomic_DNA"/>
</dbReference>
<dbReference type="Gene3D" id="1.20.1250.20">
    <property type="entry name" value="MFS general substrate transporter like domains"/>
    <property type="match status" value="1"/>
</dbReference>
<dbReference type="Pfam" id="PF00854">
    <property type="entry name" value="PTR2"/>
    <property type="match status" value="1"/>
</dbReference>
<dbReference type="Proteomes" id="UP001163255">
    <property type="component" value="Chromosome"/>
</dbReference>
<protein>
    <submittedName>
        <fullName evidence="9">Peptide MFS transporter</fullName>
    </submittedName>
</protein>
<gene>
    <name evidence="9" type="ORF">NX720_06905</name>
</gene>
<dbReference type="NCBIfam" id="TIGR00924">
    <property type="entry name" value="yjdL_sub1_fam"/>
    <property type="match status" value="1"/>
</dbReference>
<feature type="transmembrane region" description="Helical" evidence="8">
    <location>
        <begin position="454"/>
        <end position="475"/>
    </location>
</feature>
<proteinExistence type="predicted"/>